<dbReference type="InterPro" id="IPR054265">
    <property type="entry name" value="DUF6996"/>
</dbReference>
<dbReference type="PATRIC" id="fig|1291734.4.peg.77"/>
<feature type="domain" description="DUF6996" evidence="1">
    <location>
        <begin position="54"/>
        <end position="123"/>
    </location>
</feature>
<dbReference type="Pfam" id="PF22518">
    <property type="entry name" value="DUF6997"/>
    <property type="match status" value="1"/>
</dbReference>
<accession>A0A0R1JIK8</accession>
<name>A0A0R1JIK8_9LACO</name>
<proteinExistence type="predicted"/>
<evidence type="ECO:0000313" key="4">
    <source>
        <dbReference type="EMBL" id="KRK70891.1"/>
    </source>
</evidence>
<dbReference type="EMBL" id="AZDJ01000030">
    <property type="protein sequence ID" value="KRK70891.1"/>
    <property type="molecule type" value="Genomic_DNA"/>
</dbReference>
<evidence type="ECO:0000259" key="2">
    <source>
        <dbReference type="Pfam" id="PF22518"/>
    </source>
</evidence>
<protein>
    <submittedName>
        <fullName evidence="4">Uncharacterized protein</fullName>
    </submittedName>
</protein>
<feature type="domain" description="DUF7226" evidence="3">
    <location>
        <begin position="335"/>
        <end position="468"/>
    </location>
</feature>
<dbReference type="Proteomes" id="UP000051804">
    <property type="component" value="Unassembled WGS sequence"/>
</dbReference>
<organism evidence="4 5">
    <name type="scientific">Lacticaseibacillus nasuensis JCM 17158</name>
    <dbReference type="NCBI Taxonomy" id="1291734"/>
    <lineage>
        <taxon>Bacteria</taxon>
        <taxon>Bacillati</taxon>
        <taxon>Bacillota</taxon>
        <taxon>Bacilli</taxon>
        <taxon>Lactobacillales</taxon>
        <taxon>Lactobacillaceae</taxon>
        <taxon>Lacticaseibacillus</taxon>
    </lineage>
</organism>
<dbReference type="InterPro" id="IPR055650">
    <property type="entry name" value="DUF7226"/>
</dbReference>
<comment type="caution">
    <text evidence="4">The sequence shown here is derived from an EMBL/GenBank/DDBJ whole genome shotgun (WGS) entry which is preliminary data.</text>
</comment>
<keyword evidence="5" id="KW-1185">Reference proteome</keyword>
<gene>
    <name evidence="4" type="ORF">FD02_GL000072</name>
</gene>
<dbReference type="Pfam" id="PF23871">
    <property type="entry name" value="DUF7226"/>
    <property type="match status" value="1"/>
</dbReference>
<evidence type="ECO:0000259" key="3">
    <source>
        <dbReference type="Pfam" id="PF23871"/>
    </source>
</evidence>
<dbReference type="AlphaFoldDB" id="A0A0R1JIK8"/>
<dbReference type="Pfam" id="PF22515">
    <property type="entry name" value="DUF6996"/>
    <property type="match status" value="1"/>
</dbReference>
<reference evidence="4 5" key="1">
    <citation type="journal article" date="2015" name="Genome Announc.">
        <title>Expanding the biotechnology potential of lactobacilli through comparative genomics of 213 strains and associated genera.</title>
        <authorList>
            <person name="Sun Z."/>
            <person name="Harris H.M."/>
            <person name="McCann A."/>
            <person name="Guo C."/>
            <person name="Argimon S."/>
            <person name="Zhang W."/>
            <person name="Yang X."/>
            <person name="Jeffery I.B."/>
            <person name="Cooney J.C."/>
            <person name="Kagawa T.F."/>
            <person name="Liu W."/>
            <person name="Song Y."/>
            <person name="Salvetti E."/>
            <person name="Wrobel A."/>
            <person name="Rasinkangas P."/>
            <person name="Parkhill J."/>
            <person name="Rea M.C."/>
            <person name="O'Sullivan O."/>
            <person name="Ritari J."/>
            <person name="Douillard F.P."/>
            <person name="Paul Ross R."/>
            <person name="Yang R."/>
            <person name="Briner A.E."/>
            <person name="Felis G.E."/>
            <person name="de Vos W.M."/>
            <person name="Barrangou R."/>
            <person name="Klaenhammer T.R."/>
            <person name="Caufield P.W."/>
            <person name="Cui Y."/>
            <person name="Zhang H."/>
            <person name="O'Toole P.W."/>
        </authorList>
    </citation>
    <scope>NUCLEOTIDE SEQUENCE [LARGE SCALE GENOMIC DNA]</scope>
    <source>
        <strain evidence="4 5">JCM 17158</strain>
    </source>
</reference>
<evidence type="ECO:0000259" key="1">
    <source>
        <dbReference type="Pfam" id="PF22515"/>
    </source>
</evidence>
<evidence type="ECO:0000313" key="5">
    <source>
        <dbReference type="Proteomes" id="UP000051804"/>
    </source>
</evidence>
<feature type="domain" description="DUF6997" evidence="2">
    <location>
        <begin position="125"/>
        <end position="295"/>
    </location>
</feature>
<dbReference type="InterPro" id="IPR054266">
    <property type="entry name" value="DUF6997"/>
</dbReference>
<sequence>MILPQEFILSKHPGTSTPTPLGVEKLVKLLYAPTLVMENEMGKKNNANETKNQVAWESLFDKLDILTAIERDQYFVLTAEQINKISHREARLMTKFDWPDSRPDILIQNGISILPINRGTYILGTFNPYSSLKIAKPKPITATIPNFIQSFDTGNISSESVALNIAEASGMINQVLGESGPIYSTLTGRMSSDNFKFRIDGLEKPLAINAAQIEIDATYESAENIAIIEAKRHVPEQFMVRQLYYPYRAFLARGITKPLIPIYFTIINGLFSFHVYEFKDPNNYSSIHEVKQLDFILNERLTITVDDIQRLLHNAEIKPDKVTIPQADTLARSLDMIHLLATPQTKFDIAEHYGFAIRQSDYYFKSLEYLGIAERSSDRKYQLTKYGIGIDNEPNLQLRYLAIMKVMFTHEVINKVANYYLKTAGNVESSEIAKIVYHANKAVPLNEVTSQRRASTILSWVRWIFNLIDE</sequence>